<name>A0ABP7IQV5_9PSEU</name>
<dbReference type="SUPFAM" id="SSF51004">
    <property type="entry name" value="C-terminal (heme d1) domain of cytochrome cd1-nitrite reductase"/>
    <property type="match status" value="1"/>
</dbReference>
<evidence type="ECO:0000313" key="2">
    <source>
        <dbReference type="EMBL" id="GAA3824270.1"/>
    </source>
</evidence>
<dbReference type="InterPro" id="IPR019405">
    <property type="entry name" value="Lactonase_7-beta_prop"/>
</dbReference>
<evidence type="ECO:0000256" key="1">
    <source>
        <dbReference type="ARBA" id="ARBA00005564"/>
    </source>
</evidence>
<dbReference type="PANTHER" id="PTHR30344:SF1">
    <property type="entry name" value="6-PHOSPHOGLUCONOLACTONASE"/>
    <property type="match status" value="1"/>
</dbReference>
<sequence>MPDIRRRTFLGATGLLAVPVTIPSSPPRVAFVGSYAAGLDVALAGEAGLRRGFTVPGVPAASWFALSADKKLLYATNETEDGTVTAVDVRDPLKPAVLGSRSTLGAGPTHLSVAGRHLLTANYTSGSLVVHPIRRDGTLGEATDLVRHAGAQPHAHQVLPDPSGRWVLAVDLGTDSVYVYRLDAGKLVAHQQVSLPAGTGPRHLAFHPGGRALYVACELDPAVVPGTWDPVRGEVRLRDAVPVGVRDQDYPGEIAVAPDGRFVYVSVRGANTIAALRTGRALTPVQAAPTGGNWPRHFTFDASARRMYVSNQRSGTVTWLPRDPATGRLGAAEGELAVPEVATVLFR</sequence>
<dbReference type="InterPro" id="IPR011048">
    <property type="entry name" value="Haem_d1_sf"/>
</dbReference>
<organism evidence="2 3">
    <name type="scientific">Amycolatopsis tucumanensis</name>
    <dbReference type="NCBI Taxonomy" id="401106"/>
    <lineage>
        <taxon>Bacteria</taxon>
        <taxon>Bacillati</taxon>
        <taxon>Actinomycetota</taxon>
        <taxon>Actinomycetes</taxon>
        <taxon>Pseudonocardiales</taxon>
        <taxon>Pseudonocardiaceae</taxon>
        <taxon>Amycolatopsis</taxon>
    </lineage>
</organism>
<comment type="similarity">
    <text evidence="1">Belongs to the cycloisomerase 2 family.</text>
</comment>
<comment type="caution">
    <text evidence="2">The sequence shown here is derived from an EMBL/GenBank/DDBJ whole genome shotgun (WGS) entry which is preliminary data.</text>
</comment>
<dbReference type="InterPro" id="IPR015943">
    <property type="entry name" value="WD40/YVTN_repeat-like_dom_sf"/>
</dbReference>
<dbReference type="InterPro" id="IPR050282">
    <property type="entry name" value="Cycloisomerase_2"/>
</dbReference>
<reference evidence="3" key="1">
    <citation type="journal article" date="2019" name="Int. J. Syst. Evol. Microbiol.">
        <title>The Global Catalogue of Microorganisms (GCM) 10K type strain sequencing project: providing services to taxonomists for standard genome sequencing and annotation.</title>
        <authorList>
            <consortium name="The Broad Institute Genomics Platform"/>
            <consortium name="The Broad Institute Genome Sequencing Center for Infectious Disease"/>
            <person name="Wu L."/>
            <person name="Ma J."/>
        </authorList>
    </citation>
    <scope>NUCLEOTIDE SEQUENCE [LARGE SCALE GENOMIC DNA]</scope>
    <source>
        <strain evidence="3">JCM 17017</strain>
    </source>
</reference>
<gene>
    <name evidence="2" type="ORF">GCM10022380_48870</name>
</gene>
<dbReference type="Gene3D" id="2.130.10.10">
    <property type="entry name" value="YVTN repeat-like/Quinoprotein amine dehydrogenase"/>
    <property type="match status" value="1"/>
</dbReference>
<keyword evidence="3" id="KW-1185">Reference proteome</keyword>
<evidence type="ECO:0000313" key="3">
    <source>
        <dbReference type="Proteomes" id="UP001501624"/>
    </source>
</evidence>
<dbReference type="Proteomes" id="UP001501624">
    <property type="component" value="Unassembled WGS sequence"/>
</dbReference>
<dbReference type="Pfam" id="PF10282">
    <property type="entry name" value="Lactonase"/>
    <property type="match status" value="1"/>
</dbReference>
<dbReference type="PROSITE" id="PS51318">
    <property type="entry name" value="TAT"/>
    <property type="match status" value="1"/>
</dbReference>
<dbReference type="InterPro" id="IPR006311">
    <property type="entry name" value="TAT_signal"/>
</dbReference>
<proteinExistence type="inferred from homology"/>
<dbReference type="EMBL" id="BAABCM010000007">
    <property type="protein sequence ID" value="GAA3824270.1"/>
    <property type="molecule type" value="Genomic_DNA"/>
</dbReference>
<accession>A0ABP7IQV5</accession>
<dbReference type="RefSeq" id="WP_237338663.1">
    <property type="nucleotide sequence ID" value="NZ_BAABCM010000007.1"/>
</dbReference>
<dbReference type="PANTHER" id="PTHR30344">
    <property type="entry name" value="6-PHOSPHOGLUCONOLACTONASE-RELATED"/>
    <property type="match status" value="1"/>
</dbReference>
<protein>
    <submittedName>
        <fullName evidence="2">Lactonase family protein</fullName>
    </submittedName>
</protein>